<evidence type="ECO:0000313" key="3">
    <source>
        <dbReference type="Proteomes" id="UP001357485"/>
    </source>
</evidence>
<dbReference type="Proteomes" id="UP001357485">
    <property type="component" value="Unassembled WGS sequence"/>
</dbReference>
<sequence length="216" mass="24113">MPLRHADQVQPGWLQRTWTTVKGALGYEATAPEPRRRPRRRTRSHKKKPANPLVEKDAEEQKHADYDTPSQQPQPLHSSHNQKRAKASDLKQNEHKPADNEEDEDNDCIVVGTSKKRALSPDPSPKRQLRQRTEANKHPYTTDPLNCVFKKALPPTHGHDDSDHDWHPDDDSPSASKSLSTSKSPSASKSLSTSKSPSAPKSAGHEVADINANDDR</sequence>
<feature type="compositionally biased region" description="Basic and acidic residues" evidence="1">
    <location>
        <begin position="157"/>
        <end position="170"/>
    </location>
</feature>
<reference evidence="2 3" key="1">
    <citation type="submission" date="2023-08" db="EMBL/GenBank/DDBJ databases">
        <title>Black Yeasts Isolated from many extreme environments.</title>
        <authorList>
            <person name="Coleine C."/>
            <person name="Stajich J.E."/>
            <person name="Selbmann L."/>
        </authorList>
    </citation>
    <scope>NUCLEOTIDE SEQUENCE [LARGE SCALE GENOMIC DNA]</scope>
    <source>
        <strain evidence="2 3">CCFEE 536</strain>
    </source>
</reference>
<accession>A0ABR0M690</accession>
<feature type="compositionally biased region" description="Basic and acidic residues" evidence="1">
    <location>
        <begin position="86"/>
        <end position="99"/>
    </location>
</feature>
<feature type="compositionally biased region" description="Basic and acidic residues" evidence="1">
    <location>
        <begin position="54"/>
        <end position="66"/>
    </location>
</feature>
<comment type="caution">
    <text evidence="2">The sequence shown here is derived from an EMBL/GenBank/DDBJ whole genome shotgun (WGS) entry which is preliminary data.</text>
</comment>
<name>A0ABR0M690_9PEZI</name>
<keyword evidence="3" id="KW-1185">Reference proteome</keyword>
<feature type="compositionally biased region" description="Polar residues" evidence="1">
    <location>
        <begin position="68"/>
        <end position="79"/>
    </location>
</feature>
<proteinExistence type="predicted"/>
<evidence type="ECO:0000313" key="2">
    <source>
        <dbReference type="EMBL" id="KAK5285065.1"/>
    </source>
</evidence>
<feature type="compositionally biased region" description="Low complexity" evidence="1">
    <location>
        <begin position="173"/>
        <end position="202"/>
    </location>
</feature>
<feature type="compositionally biased region" description="Basic residues" evidence="1">
    <location>
        <begin position="36"/>
        <end position="49"/>
    </location>
</feature>
<gene>
    <name evidence="2" type="ORF">LTR16_004788</name>
</gene>
<feature type="compositionally biased region" description="Basic and acidic residues" evidence="1">
    <location>
        <begin position="203"/>
        <end position="216"/>
    </location>
</feature>
<organism evidence="2 3">
    <name type="scientific">Cryomyces antarcticus</name>
    <dbReference type="NCBI Taxonomy" id="329879"/>
    <lineage>
        <taxon>Eukaryota</taxon>
        <taxon>Fungi</taxon>
        <taxon>Dikarya</taxon>
        <taxon>Ascomycota</taxon>
        <taxon>Pezizomycotina</taxon>
        <taxon>Dothideomycetes</taxon>
        <taxon>Dothideomycetes incertae sedis</taxon>
        <taxon>Cryomyces</taxon>
    </lineage>
</organism>
<feature type="region of interest" description="Disordered" evidence="1">
    <location>
        <begin position="1"/>
        <end position="216"/>
    </location>
</feature>
<dbReference type="EMBL" id="JAVRRA010000684">
    <property type="protein sequence ID" value="KAK5285065.1"/>
    <property type="molecule type" value="Genomic_DNA"/>
</dbReference>
<evidence type="ECO:0000256" key="1">
    <source>
        <dbReference type="SAM" id="MobiDB-lite"/>
    </source>
</evidence>
<protein>
    <submittedName>
        <fullName evidence="2">Uncharacterized protein</fullName>
    </submittedName>
</protein>
<feature type="non-terminal residue" evidence="2">
    <location>
        <position position="216"/>
    </location>
</feature>